<dbReference type="Pfam" id="PF08541">
    <property type="entry name" value="ACP_syn_III_C"/>
    <property type="match status" value="1"/>
</dbReference>
<dbReference type="InterPro" id="IPR013747">
    <property type="entry name" value="ACP_syn_III_C"/>
</dbReference>
<gene>
    <name evidence="4" type="ORF">BQ4739_LOCUS2964</name>
</gene>
<evidence type="ECO:0000259" key="3">
    <source>
        <dbReference type="Pfam" id="PF08541"/>
    </source>
</evidence>
<evidence type="ECO:0000256" key="1">
    <source>
        <dbReference type="ARBA" id="ARBA00022679"/>
    </source>
</evidence>
<feature type="domain" description="Beta-ketoacyl-[acyl-carrier-protein] synthase III C-terminal" evidence="3">
    <location>
        <begin position="338"/>
        <end position="417"/>
    </location>
</feature>
<evidence type="ECO:0000313" key="4">
    <source>
        <dbReference type="EMBL" id="SZX62370.1"/>
    </source>
</evidence>
<name>A0A383VBP7_TETOB</name>
<organism evidence="4 5">
    <name type="scientific">Tetradesmus obliquus</name>
    <name type="common">Green alga</name>
    <name type="synonym">Acutodesmus obliquus</name>
    <dbReference type="NCBI Taxonomy" id="3088"/>
    <lineage>
        <taxon>Eukaryota</taxon>
        <taxon>Viridiplantae</taxon>
        <taxon>Chlorophyta</taxon>
        <taxon>core chlorophytes</taxon>
        <taxon>Chlorophyceae</taxon>
        <taxon>CS clade</taxon>
        <taxon>Sphaeropleales</taxon>
        <taxon>Scenedesmaceae</taxon>
        <taxon>Tetradesmus</taxon>
    </lineage>
</organism>
<reference evidence="4 5" key="1">
    <citation type="submission" date="2016-10" db="EMBL/GenBank/DDBJ databases">
        <authorList>
            <person name="Cai Z."/>
        </authorList>
    </citation>
    <scope>NUCLEOTIDE SEQUENCE [LARGE SCALE GENOMIC DNA]</scope>
</reference>
<accession>A0A383VBP7</accession>
<dbReference type="PANTHER" id="PTHR34069">
    <property type="entry name" value="3-OXOACYL-[ACYL-CARRIER-PROTEIN] SYNTHASE 3"/>
    <property type="match status" value="1"/>
</dbReference>
<dbReference type="EMBL" id="FNXT01000223">
    <property type="protein sequence ID" value="SZX62370.1"/>
    <property type="molecule type" value="Genomic_DNA"/>
</dbReference>
<dbReference type="GO" id="GO:0044550">
    <property type="term" value="P:secondary metabolite biosynthetic process"/>
    <property type="evidence" value="ECO:0007669"/>
    <property type="project" value="TreeGrafter"/>
</dbReference>
<dbReference type="AlphaFoldDB" id="A0A383VBP7"/>
<evidence type="ECO:0000256" key="2">
    <source>
        <dbReference type="ARBA" id="ARBA00023315"/>
    </source>
</evidence>
<dbReference type="InterPro" id="IPR016039">
    <property type="entry name" value="Thiolase-like"/>
</dbReference>
<keyword evidence="1" id="KW-0808">Transferase</keyword>
<proteinExistence type="predicted"/>
<keyword evidence="2" id="KW-0012">Acyltransferase</keyword>
<dbReference type="PANTHER" id="PTHR34069:SF3">
    <property type="entry name" value="ACYL-COA:ACYL-COA ALKYLTRANSFERASE"/>
    <property type="match status" value="1"/>
</dbReference>
<dbReference type="Gene3D" id="3.40.47.10">
    <property type="match status" value="2"/>
</dbReference>
<dbReference type="SUPFAM" id="SSF53901">
    <property type="entry name" value="Thiolase-like"/>
    <property type="match status" value="1"/>
</dbReference>
<sequence length="423" mass="43668">MSGVDGGSGQVQSNSTSSIRRLAVLERCLLGGLKAPPAHATAVVGEPSSQVAAAAQTPPLASAAAVGSAGLASPPTRTGDAELPAAAPWRFKNVSIHTVEHLDAPMAADAAPGLAAKLAGLRPDALQQVTGIQQHRMWPPGTMAVQAASWAAHKAVDASGIPPSRIGVICNTSVYRDFLEPGTAVCVQQQLGLPASCINLDVTNAGVGMLDGVLVVAGMIEAGTVDYGLVVDAEPVKDLQVATIRRLRRWSTSAADLRAELSTLTLGCGAAALLLCRSDLAPAGRNHRLTGAVARAAPQYCELCHASADKMMPDARGLLVHGGQLFLQTWQVAQEVFGWTASNIDVAVPHQVSKKVHAQGMQVTGLPADKVVSTYPMRDNVASASLGIALSVAQQEGRLQPGMRVALLAIGSGINCIMAEVVW</sequence>
<keyword evidence="5" id="KW-1185">Reference proteome</keyword>
<dbReference type="Proteomes" id="UP000256970">
    <property type="component" value="Unassembled WGS sequence"/>
</dbReference>
<protein>
    <recommendedName>
        <fullName evidence="3">Beta-ketoacyl-[acyl-carrier-protein] synthase III C-terminal domain-containing protein</fullName>
    </recommendedName>
</protein>
<dbReference type="GO" id="GO:0016746">
    <property type="term" value="F:acyltransferase activity"/>
    <property type="evidence" value="ECO:0007669"/>
    <property type="project" value="UniProtKB-KW"/>
</dbReference>
<evidence type="ECO:0000313" key="5">
    <source>
        <dbReference type="Proteomes" id="UP000256970"/>
    </source>
</evidence>
<dbReference type="NCBIfam" id="NF006720">
    <property type="entry name" value="PRK09258.1"/>
    <property type="match status" value="1"/>
</dbReference>
<dbReference type="STRING" id="3088.A0A383VBP7"/>